<dbReference type="Proteomes" id="UP000550707">
    <property type="component" value="Unassembled WGS sequence"/>
</dbReference>
<evidence type="ECO:0000256" key="1">
    <source>
        <dbReference type="ARBA" id="ARBA00002637"/>
    </source>
</evidence>
<dbReference type="GO" id="GO:0010859">
    <property type="term" value="F:calcium-dependent cysteine-type endopeptidase inhibitor activity"/>
    <property type="evidence" value="ECO:0007669"/>
    <property type="project" value="TreeGrafter"/>
</dbReference>
<dbReference type="EMBL" id="JACASF010000003">
    <property type="protein sequence ID" value="KAF6488932.1"/>
    <property type="molecule type" value="Genomic_DNA"/>
</dbReference>
<proteinExistence type="inferred from homology"/>
<comment type="similarity">
    <text evidence="2">Belongs to the protease inhibitor I27 (calpastatin) family.</text>
</comment>
<feature type="compositionally biased region" description="Basic and acidic residues" evidence="12">
    <location>
        <begin position="41"/>
        <end position="51"/>
    </location>
</feature>
<evidence type="ECO:0000256" key="3">
    <source>
        <dbReference type="ARBA" id="ARBA00017619"/>
    </source>
</evidence>
<keyword evidence="5" id="KW-0597">Phosphoprotein</keyword>
<accession>A0A7J8IYE7</accession>
<feature type="region of interest" description="Disordered" evidence="12">
    <location>
        <begin position="29"/>
        <end position="207"/>
    </location>
</feature>
<dbReference type="Pfam" id="PF00748">
    <property type="entry name" value="Calpain_inhib"/>
    <property type="match status" value="2"/>
</dbReference>
<evidence type="ECO:0000256" key="2">
    <source>
        <dbReference type="ARBA" id="ARBA00009487"/>
    </source>
</evidence>
<evidence type="ECO:0000256" key="4">
    <source>
        <dbReference type="ARBA" id="ARBA00022499"/>
    </source>
</evidence>
<feature type="compositionally biased region" description="Acidic residues" evidence="12">
    <location>
        <begin position="90"/>
        <end position="99"/>
    </location>
</feature>
<keyword evidence="9" id="KW-0832">Ubl conjugation</keyword>
<dbReference type="PANTHER" id="PTHR10077:SF0">
    <property type="entry name" value="CALPASTATIN"/>
    <property type="match status" value="1"/>
</dbReference>
<keyword evidence="10" id="KW-0007">Acetylation</keyword>
<sequence length="236" mass="26020">MGQFLSSTFLEGSPDAMWKDMLCEGEQRGAGEASLVLQDQAKSKEEKREKCGEDDETVPEEYRLKPAMDKDGKPLLPEPEEKSKPRSESELIDELAEDFDQAKCKEKQAKPTEKTKDSQALAPVGEDVPRASLCSVQSAPPQPAPPQPAPPQPAASKGMVPDDAVEALAGSLGKREADPDEGKPVEDQVKEKAKEEDREKLGEKEETIPPDYRLEEVKVNRLGYFSTLFQYCVPCT</sequence>
<evidence type="ECO:0000256" key="12">
    <source>
        <dbReference type="SAM" id="MobiDB-lite"/>
    </source>
</evidence>
<evidence type="ECO:0000256" key="8">
    <source>
        <dbReference type="ARBA" id="ARBA00022737"/>
    </source>
</evidence>
<feature type="compositionally biased region" description="Basic and acidic residues" evidence="12">
    <location>
        <begin position="60"/>
        <end position="89"/>
    </location>
</feature>
<dbReference type="AlphaFoldDB" id="A0A7J8IYE7"/>
<dbReference type="GO" id="GO:0005737">
    <property type="term" value="C:cytoplasm"/>
    <property type="evidence" value="ECO:0007669"/>
    <property type="project" value="TreeGrafter"/>
</dbReference>
<dbReference type="PANTHER" id="PTHR10077">
    <property type="entry name" value="CALPASTATIN"/>
    <property type="match status" value="1"/>
</dbReference>
<protein>
    <recommendedName>
        <fullName evidence="3">Calpastatin</fullName>
    </recommendedName>
    <alternativeName>
        <fullName evidence="11">Calpain inhibitor</fullName>
    </alternativeName>
</protein>
<dbReference type="InterPro" id="IPR001259">
    <property type="entry name" value="Prot_inh_calpain"/>
</dbReference>
<feature type="compositionally biased region" description="Pro residues" evidence="12">
    <location>
        <begin position="140"/>
        <end position="153"/>
    </location>
</feature>
<reference evidence="13 14" key="1">
    <citation type="journal article" date="2020" name="Nature">
        <title>Six reference-quality genomes reveal evolution of bat adaptations.</title>
        <authorList>
            <person name="Jebb D."/>
            <person name="Huang Z."/>
            <person name="Pippel M."/>
            <person name="Hughes G.M."/>
            <person name="Lavrichenko K."/>
            <person name="Devanna P."/>
            <person name="Winkler S."/>
            <person name="Jermiin L.S."/>
            <person name="Skirmuntt E.C."/>
            <person name="Katzourakis A."/>
            <person name="Burkitt-Gray L."/>
            <person name="Ray D.A."/>
            <person name="Sullivan K.A.M."/>
            <person name="Roscito J.G."/>
            <person name="Kirilenko B.M."/>
            <person name="Davalos L.M."/>
            <person name="Corthals A.P."/>
            <person name="Power M.L."/>
            <person name="Jones G."/>
            <person name="Ransome R.D."/>
            <person name="Dechmann D.K.N."/>
            <person name="Locatelli A.G."/>
            <person name="Puechmaille S.J."/>
            <person name="Fedrigo O."/>
            <person name="Jarvis E.D."/>
            <person name="Hiller M."/>
            <person name="Vernes S.C."/>
            <person name="Myers E.W."/>
            <person name="Teeling E.C."/>
        </authorList>
    </citation>
    <scope>NUCLEOTIDE SEQUENCE [LARGE SCALE GENOMIC DNA]</scope>
    <source>
        <strain evidence="13">MMolMol1</strain>
        <tissue evidence="13">Muscle</tissue>
    </source>
</reference>
<keyword evidence="14" id="KW-1185">Reference proteome</keyword>
<organism evidence="13 14">
    <name type="scientific">Molossus molossus</name>
    <name type="common">Pallas' mastiff bat</name>
    <name type="synonym">Vespertilio molossus</name>
    <dbReference type="NCBI Taxonomy" id="27622"/>
    <lineage>
        <taxon>Eukaryota</taxon>
        <taxon>Metazoa</taxon>
        <taxon>Chordata</taxon>
        <taxon>Craniata</taxon>
        <taxon>Vertebrata</taxon>
        <taxon>Euteleostomi</taxon>
        <taxon>Mammalia</taxon>
        <taxon>Eutheria</taxon>
        <taxon>Laurasiatheria</taxon>
        <taxon>Chiroptera</taxon>
        <taxon>Yangochiroptera</taxon>
        <taxon>Molossidae</taxon>
        <taxon>Molossus</taxon>
    </lineage>
</organism>
<keyword evidence="8" id="KW-0677">Repeat</keyword>
<keyword evidence="6" id="KW-0646">Protease inhibitor</keyword>
<evidence type="ECO:0000313" key="14">
    <source>
        <dbReference type="Proteomes" id="UP000550707"/>
    </source>
</evidence>
<gene>
    <name evidence="13" type="ORF">HJG59_002139</name>
</gene>
<evidence type="ECO:0000256" key="11">
    <source>
        <dbReference type="ARBA" id="ARBA00033013"/>
    </source>
</evidence>
<keyword evidence="7" id="KW-0789">Thiol protease inhibitor</keyword>
<feature type="compositionally biased region" description="Basic and acidic residues" evidence="12">
    <location>
        <begin position="173"/>
        <end position="207"/>
    </location>
</feature>
<comment type="caution">
    <text evidence="13">The sequence shown here is derived from an EMBL/GenBank/DDBJ whole genome shotgun (WGS) entry which is preliminary data.</text>
</comment>
<evidence type="ECO:0000256" key="10">
    <source>
        <dbReference type="ARBA" id="ARBA00022990"/>
    </source>
</evidence>
<evidence type="ECO:0000256" key="5">
    <source>
        <dbReference type="ARBA" id="ARBA00022553"/>
    </source>
</evidence>
<evidence type="ECO:0000256" key="7">
    <source>
        <dbReference type="ARBA" id="ARBA00022704"/>
    </source>
</evidence>
<keyword evidence="4" id="KW-1017">Isopeptide bond</keyword>
<name>A0A7J8IYE7_MOLMO</name>
<evidence type="ECO:0000256" key="6">
    <source>
        <dbReference type="ARBA" id="ARBA00022690"/>
    </source>
</evidence>
<evidence type="ECO:0000256" key="9">
    <source>
        <dbReference type="ARBA" id="ARBA00022843"/>
    </source>
</evidence>
<dbReference type="InterPro" id="IPR026998">
    <property type="entry name" value="Calpastatin"/>
</dbReference>
<comment type="function">
    <text evidence="1">Specific inhibition of calpain (calcium-dependent cysteine protease). Plays a key role in postmortem tenderization of meat and have been proposed to be involved in muscle protein degradation in living tissue.</text>
</comment>
<evidence type="ECO:0000313" key="13">
    <source>
        <dbReference type="EMBL" id="KAF6488932.1"/>
    </source>
</evidence>
<feature type="compositionally biased region" description="Basic and acidic residues" evidence="12">
    <location>
        <begin position="100"/>
        <end position="117"/>
    </location>
</feature>